<reference evidence="9 10" key="1">
    <citation type="submission" date="2016-04" db="EMBL/GenBank/DDBJ databases">
        <title>Genome sequence of Clostridium magnum DSM 2767.</title>
        <authorList>
            <person name="Poehlein A."/>
            <person name="Uhlig R."/>
            <person name="Fischer R."/>
            <person name="Bahl H."/>
            <person name="Daniel R."/>
        </authorList>
    </citation>
    <scope>NUCLEOTIDE SEQUENCE [LARGE SCALE GENOMIC DNA]</scope>
    <source>
        <strain evidence="9 10">DSM 2767</strain>
    </source>
</reference>
<evidence type="ECO:0000256" key="4">
    <source>
        <dbReference type="ARBA" id="ARBA00022544"/>
    </source>
</evidence>
<keyword evidence="3" id="KW-0813">Transport</keyword>
<dbReference type="GO" id="GO:0016020">
    <property type="term" value="C:membrane"/>
    <property type="evidence" value="ECO:0007669"/>
    <property type="project" value="UniProtKB-SubCell"/>
</dbReference>
<dbReference type="NCBIfam" id="TIGR00912">
    <property type="entry name" value="2A0309"/>
    <property type="match status" value="1"/>
</dbReference>
<comment type="subcellular location">
    <subcellularLocation>
        <location evidence="1">Membrane</location>
        <topology evidence="1">Multi-pass membrane protein</topology>
    </subcellularLocation>
</comment>
<feature type="transmembrane region" description="Helical" evidence="8">
    <location>
        <begin position="217"/>
        <end position="239"/>
    </location>
</feature>
<protein>
    <submittedName>
        <fullName evidence="9">Spore germination protein YndE</fullName>
    </submittedName>
</protein>
<keyword evidence="4" id="KW-0309">Germination</keyword>
<comment type="similarity">
    <text evidence="2">Belongs to the amino acid-polyamine-organocation (APC) superfamily. Spore germination protein (SGP) (TC 2.A.3.9) family.</text>
</comment>
<keyword evidence="6 8" id="KW-1133">Transmembrane helix</keyword>
<evidence type="ECO:0000256" key="1">
    <source>
        <dbReference type="ARBA" id="ARBA00004141"/>
    </source>
</evidence>
<feature type="transmembrane region" description="Helical" evidence="8">
    <location>
        <begin position="38"/>
        <end position="59"/>
    </location>
</feature>
<dbReference type="PANTHER" id="PTHR34975">
    <property type="entry name" value="SPORE GERMINATION PROTEIN A2"/>
    <property type="match status" value="1"/>
</dbReference>
<dbReference type="STRING" id="1121326.CLMAG_41110"/>
<dbReference type="PATRIC" id="fig|1121326.3.peg.4164"/>
<feature type="transmembrane region" description="Helical" evidence="8">
    <location>
        <begin position="79"/>
        <end position="103"/>
    </location>
</feature>
<evidence type="ECO:0000256" key="5">
    <source>
        <dbReference type="ARBA" id="ARBA00022692"/>
    </source>
</evidence>
<dbReference type="InterPro" id="IPR004761">
    <property type="entry name" value="Spore_GerAB"/>
</dbReference>
<comment type="caution">
    <text evidence="9">The sequence shown here is derived from an EMBL/GenBank/DDBJ whole genome shotgun (WGS) entry which is preliminary data.</text>
</comment>
<keyword evidence="10" id="KW-1185">Reference proteome</keyword>
<dbReference type="RefSeq" id="WP_066626530.1">
    <property type="nucleotide sequence ID" value="NZ_FQXL01000008.1"/>
</dbReference>
<feature type="transmembrane region" description="Helical" evidence="8">
    <location>
        <begin position="185"/>
        <end position="205"/>
    </location>
</feature>
<sequence>MNKKLESIRMLSIVINAMIGIELITMPSSAVKYAKNDAWLSPLIIGAIILLNTQQGFWVCKQYPELNYAQIMEKLYGRFLGKVFILVNIIYNIYINGISIRLFSESVSMFLLDQTPVIIILIATMSIVTYCILMDFETISIVFDILLPIILLFILLLIIIALTAITPYNLYPPMYKGVLPVLKGSISSLNPAAAAFVFAFLLPMFKAPQATKKYVNLGIIVSTIIYSVFVALCIMVFGAEEINYLTFPTLTLSKAIQLNSEVFERAESLFMAAWIPNSITTFIVYFLISTISTKAFFNTKKDALVKLAQLPFIFIIALLPRNNVEVFKMLEWANNGIILLAFLYVPMVTLTAFFKKGRAK</sequence>
<feature type="transmembrane region" description="Helical" evidence="8">
    <location>
        <begin position="7"/>
        <end position="26"/>
    </location>
</feature>
<dbReference type="GO" id="GO:0009847">
    <property type="term" value="P:spore germination"/>
    <property type="evidence" value="ECO:0007669"/>
    <property type="project" value="InterPro"/>
</dbReference>
<evidence type="ECO:0000256" key="6">
    <source>
        <dbReference type="ARBA" id="ARBA00022989"/>
    </source>
</evidence>
<evidence type="ECO:0000256" key="2">
    <source>
        <dbReference type="ARBA" id="ARBA00007998"/>
    </source>
</evidence>
<evidence type="ECO:0000256" key="8">
    <source>
        <dbReference type="SAM" id="Phobius"/>
    </source>
</evidence>
<dbReference type="PANTHER" id="PTHR34975:SF2">
    <property type="entry name" value="SPORE GERMINATION PROTEIN A2"/>
    <property type="match status" value="1"/>
</dbReference>
<keyword evidence="7 8" id="KW-0472">Membrane</keyword>
<feature type="transmembrane region" description="Helical" evidence="8">
    <location>
        <begin position="115"/>
        <end position="133"/>
    </location>
</feature>
<evidence type="ECO:0000313" key="10">
    <source>
        <dbReference type="Proteomes" id="UP000076603"/>
    </source>
</evidence>
<dbReference type="Pfam" id="PF03845">
    <property type="entry name" value="Spore_permease"/>
    <property type="match status" value="1"/>
</dbReference>
<dbReference type="Gene3D" id="1.20.1740.10">
    <property type="entry name" value="Amino acid/polyamine transporter I"/>
    <property type="match status" value="1"/>
</dbReference>
<evidence type="ECO:0000256" key="7">
    <source>
        <dbReference type="ARBA" id="ARBA00023136"/>
    </source>
</evidence>
<evidence type="ECO:0000256" key="3">
    <source>
        <dbReference type="ARBA" id="ARBA00022448"/>
    </source>
</evidence>
<keyword evidence="5 8" id="KW-0812">Transmembrane</keyword>
<feature type="transmembrane region" description="Helical" evidence="8">
    <location>
        <begin position="332"/>
        <end position="354"/>
    </location>
</feature>
<evidence type="ECO:0000313" key="9">
    <source>
        <dbReference type="EMBL" id="KZL90340.1"/>
    </source>
</evidence>
<gene>
    <name evidence="9" type="primary">yndE_8</name>
    <name evidence="9" type="ORF">CLMAG_41110</name>
</gene>
<proteinExistence type="inferred from homology"/>
<dbReference type="OrthoDB" id="2446105at2"/>
<feature type="transmembrane region" description="Helical" evidence="8">
    <location>
        <begin position="269"/>
        <end position="291"/>
    </location>
</feature>
<feature type="transmembrane region" description="Helical" evidence="8">
    <location>
        <begin position="145"/>
        <end position="165"/>
    </location>
</feature>
<feature type="transmembrane region" description="Helical" evidence="8">
    <location>
        <begin position="303"/>
        <end position="320"/>
    </location>
</feature>
<accession>A0A162RT40</accession>
<dbReference type="AlphaFoldDB" id="A0A162RT40"/>
<dbReference type="Proteomes" id="UP000076603">
    <property type="component" value="Unassembled WGS sequence"/>
</dbReference>
<organism evidence="9 10">
    <name type="scientific">Clostridium magnum DSM 2767</name>
    <dbReference type="NCBI Taxonomy" id="1121326"/>
    <lineage>
        <taxon>Bacteria</taxon>
        <taxon>Bacillati</taxon>
        <taxon>Bacillota</taxon>
        <taxon>Clostridia</taxon>
        <taxon>Eubacteriales</taxon>
        <taxon>Clostridiaceae</taxon>
        <taxon>Clostridium</taxon>
    </lineage>
</organism>
<dbReference type="EMBL" id="LWAE01000005">
    <property type="protein sequence ID" value="KZL90340.1"/>
    <property type="molecule type" value="Genomic_DNA"/>
</dbReference>
<name>A0A162RT40_9CLOT</name>